<feature type="transmembrane region" description="Helical" evidence="9">
    <location>
        <begin position="1016"/>
        <end position="1041"/>
    </location>
</feature>
<evidence type="ECO:0000256" key="4">
    <source>
        <dbReference type="ARBA" id="ARBA00022989"/>
    </source>
</evidence>
<dbReference type="FunFam" id="1.10.287.70:FF:000123">
    <property type="entry name" value="Potassium channel KAT3"/>
    <property type="match status" value="1"/>
</dbReference>
<feature type="transmembrane region" description="Helical" evidence="9">
    <location>
        <begin position="813"/>
        <end position="832"/>
    </location>
</feature>
<feature type="transmembrane region" description="Helical" evidence="9">
    <location>
        <begin position="150"/>
        <end position="168"/>
    </location>
</feature>
<evidence type="ECO:0000259" key="10">
    <source>
        <dbReference type="PROSITE" id="PS50042"/>
    </source>
</evidence>
<dbReference type="Proteomes" id="UP000433483">
    <property type="component" value="Unassembled WGS sequence"/>
</dbReference>
<dbReference type="Proteomes" id="UP000437068">
    <property type="component" value="Unassembled WGS sequence"/>
</dbReference>
<evidence type="ECO:0000256" key="2">
    <source>
        <dbReference type="ARBA" id="ARBA00022448"/>
    </source>
</evidence>
<dbReference type="InterPro" id="IPR000595">
    <property type="entry name" value="cNMP-bd_dom"/>
</dbReference>
<accession>A0A6A3FUL2</accession>
<evidence type="ECO:0000313" key="22">
    <source>
        <dbReference type="Proteomes" id="UP000440367"/>
    </source>
</evidence>
<dbReference type="SUPFAM" id="SSF81324">
    <property type="entry name" value="Voltage-gated potassium channels"/>
    <property type="match status" value="2"/>
</dbReference>
<evidence type="ECO:0000256" key="9">
    <source>
        <dbReference type="SAM" id="Phobius"/>
    </source>
</evidence>
<evidence type="ECO:0000313" key="16">
    <source>
        <dbReference type="EMBL" id="KAE9255009.1"/>
    </source>
</evidence>
<evidence type="ECO:0000313" key="12">
    <source>
        <dbReference type="EMBL" id="KAE9138552.1"/>
    </source>
</evidence>
<evidence type="ECO:0000313" key="26">
    <source>
        <dbReference type="Proteomes" id="UP000488956"/>
    </source>
</evidence>
<feature type="region of interest" description="Disordered" evidence="8">
    <location>
        <begin position="1362"/>
        <end position="1395"/>
    </location>
</feature>
<dbReference type="PANTHER" id="PTHR47823:SF9">
    <property type="entry name" value="CHROMOSOME UNDETERMINED SCAFFOLD_10, WHOLE GENOME SHOTGUN SEQUENCE"/>
    <property type="match status" value="1"/>
</dbReference>
<dbReference type="InterPro" id="IPR018490">
    <property type="entry name" value="cNMP-bd_dom_sf"/>
</dbReference>
<dbReference type="InterPro" id="IPR014710">
    <property type="entry name" value="RmlC-like_jellyroll"/>
</dbReference>
<evidence type="ECO:0000256" key="3">
    <source>
        <dbReference type="ARBA" id="ARBA00022692"/>
    </source>
</evidence>
<dbReference type="InterPro" id="IPR005821">
    <property type="entry name" value="Ion_trans_dom"/>
</dbReference>
<dbReference type="EMBL" id="QXGB01000019">
    <property type="protein sequence ID" value="KAE9236904.1"/>
    <property type="molecule type" value="Genomic_DNA"/>
</dbReference>
<feature type="region of interest" description="Disordered" evidence="8">
    <location>
        <begin position="660"/>
        <end position="696"/>
    </location>
</feature>
<dbReference type="Gene3D" id="1.10.287.630">
    <property type="entry name" value="Helix hairpin bin"/>
    <property type="match status" value="2"/>
</dbReference>
<dbReference type="EMBL" id="QXGE01000011">
    <property type="protein sequence ID" value="KAE9330066.1"/>
    <property type="molecule type" value="Genomic_DNA"/>
</dbReference>
<dbReference type="Gene3D" id="1.10.287.70">
    <property type="match status" value="2"/>
</dbReference>
<keyword evidence="7" id="KW-0407">Ion channel</keyword>
<dbReference type="PRINTS" id="PR01463">
    <property type="entry name" value="EAGCHANLFMLY"/>
</dbReference>
<name>A0A6A3FUL2_9STRA</name>
<feature type="transmembrane region" description="Helical" evidence="9">
    <location>
        <begin position="781"/>
        <end position="801"/>
    </location>
</feature>
<dbReference type="Proteomes" id="UP000488956">
    <property type="component" value="Unassembled WGS sequence"/>
</dbReference>
<dbReference type="SMART" id="SM00100">
    <property type="entry name" value="cNMP"/>
    <property type="match status" value="2"/>
</dbReference>
<dbReference type="Pfam" id="PF00520">
    <property type="entry name" value="Ion_trans"/>
    <property type="match status" value="2"/>
</dbReference>
<dbReference type="Gene3D" id="2.60.120.10">
    <property type="entry name" value="Jelly Rolls"/>
    <property type="match status" value="2"/>
</dbReference>
<feature type="region of interest" description="Disordered" evidence="8">
    <location>
        <begin position="522"/>
        <end position="555"/>
    </location>
</feature>
<keyword evidence="5" id="KW-0406">Ion transport</keyword>
<dbReference type="EMBL" id="QXGF01000011">
    <property type="protein sequence ID" value="KAE8949884.1"/>
    <property type="molecule type" value="Genomic_DNA"/>
</dbReference>
<evidence type="ECO:0000313" key="18">
    <source>
        <dbReference type="EMBL" id="KAE9330066.1"/>
    </source>
</evidence>
<feature type="compositionally biased region" description="Polar residues" evidence="8">
    <location>
        <begin position="660"/>
        <end position="670"/>
    </location>
</feature>
<evidence type="ECO:0000313" key="11">
    <source>
        <dbReference type="EMBL" id="KAE8949884.1"/>
    </source>
</evidence>
<feature type="transmembrane region" description="Helical" evidence="9">
    <location>
        <begin position="929"/>
        <end position="951"/>
    </location>
</feature>
<dbReference type="PROSITE" id="PS50042">
    <property type="entry name" value="CNMP_BINDING_3"/>
    <property type="match status" value="2"/>
</dbReference>
<dbReference type="OrthoDB" id="432483at2759"/>
<evidence type="ECO:0000313" key="19">
    <source>
        <dbReference type="Proteomes" id="UP000429523"/>
    </source>
</evidence>
<feature type="region of interest" description="Disordered" evidence="8">
    <location>
        <begin position="564"/>
        <end position="583"/>
    </location>
</feature>
<feature type="domain" description="Cyclic nucleotide-binding" evidence="10">
    <location>
        <begin position="328"/>
        <end position="435"/>
    </location>
</feature>
<dbReference type="PANTHER" id="PTHR47823">
    <property type="entry name" value="ION_TRANS DOMAIN-CONTAINING PROTEIN"/>
    <property type="match status" value="1"/>
</dbReference>
<keyword evidence="6 9" id="KW-0472">Membrane</keyword>
<dbReference type="Proteomes" id="UP000476176">
    <property type="component" value="Unassembled WGS sequence"/>
</dbReference>
<feature type="compositionally biased region" description="Low complexity" evidence="8">
    <location>
        <begin position="540"/>
        <end position="551"/>
    </location>
</feature>
<dbReference type="InterPro" id="IPR003938">
    <property type="entry name" value="K_chnl_volt-dep_EAG/ELK/ERG"/>
</dbReference>
<keyword evidence="3 9" id="KW-0812">Transmembrane</keyword>
<evidence type="ECO:0000313" key="23">
    <source>
        <dbReference type="Proteomes" id="UP000440732"/>
    </source>
</evidence>
<evidence type="ECO:0000256" key="8">
    <source>
        <dbReference type="SAM" id="MobiDB-lite"/>
    </source>
</evidence>
<dbReference type="EMBL" id="QXGD01000027">
    <property type="protein sequence ID" value="KAE9257275.1"/>
    <property type="molecule type" value="Genomic_DNA"/>
</dbReference>
<dbReference type="Proteomes" id="UP000429523">
    <property type="component" value="Unassembled WGS sequence"/>
</dbReference>
<organism evidence="11 19">
    <name type="scientific">Phytophthora fragariae</name>
    <dbReference type="NCBI Taxonomy" id="53985"/>
    <lineage>
        <taxon>Eukaryota</taxon>
        <taxon>Sar</taxon>
        <taxon>Stramenopiles</taxon>
        <taxon>Oomycota</taxon>
        <taxon>Peronosporomycetes</taxon>
        <taxon>Peronosporales</taxon>
        <taxon>Peronosporaceae</taxon>
        <taxon>Phytophthora</taxon>
    </lineage>
</organism>
<evidence type="ECO:0000313" key="20">
    <source>
        <dbReference type="Proteomes" id="UP000433483"/>
    </source>
</evidence>
<evidence type="ECO:0000256" key="6">
    <source>
        <dbReference type="ARBA" id="ARBA00023136"/>
    </source>
</evidence>
<feature type="transmembrane region" description="Helical" evidence="9">
    <location>
        <begin position="228"/>
        <end position="249"/>
    </location>
</feature>
<evidence type="ECO:0000313" key="25">
    <source>
        <dbReference type="Proteomes" id="UP000476176"/>
    </source>
</evidence>
<dbReference type="Proteomes" id="UP000441208">
    <property type="component" value="Unassembled WGS sequence"/>
</dbReference>
<comment type="caution">
    <text evidence="11">The sequence shown here is derived from an EMBL/GenBank/DDBJ whole genome shotgun (WGS) entry which is preliminary data.</text>
</comment>
<feature type="compositionally biased region" description="Basic residues" evidence="8">
    <location>
        <begin position="1386"/>
        <end position="1395"/>
    </location>
</feature>
<dbReference type="GO" id="GO:0005249">
    <property type="term" value="F:voltage-gated potassium channel activity"/>
    <property type="evidence" value="ECO:0007669"/>
    <property type="project" value="InterPro"/>
</dbReference>
<feature type="compositionally biased region" description="Polar residues" evidence="8">
    <location>
        <begin position="679"/>
        <end position="693"/>
    </location>
</feature>
<keyword evidence="4 9" id="KW-1133">Transmembrane helix</keyword>
<reference evidence="19 20" key="1">
    <citation type="submission" date="2018-08" db="EMBL/GenBank/DDBJ databases">
        <title>Genomic investigation of the strawberry pathogen Phytophthora fragariae indicates pathogenicity is determined by transcriptional variation in three key races.</title>
        <authorList>
            <person name="Adams T.M."/>
            <person name="Armitage A.D."/>
            <person name="Sobczyk M.K."/>
            <person name="Bates H.J."/>
            <person name="Dunwell J.M."/>
            <person name="Nellist C.F."/>
            <person name="Harrison R.J."/>
        </authorList>
    </citation>
    <scope>NUCLEOTIDE SEQUENCE [LARGE SCALE GENOMIC DNA]</scope>
    <source>
        <strain evidence="18 21">A4</strain>
        <strain evidence="17 22">BC-1</strain>
        <strain evidence="16 25">BC-23</strain>
        <strain evidence="15 20">NOV-27</strain>
        <strain evidence="14 23">NOV-5</strain>
        <strain evidence="13 24">NOV-71</strain>
        <strain evidence="11 19">NOV-9</strain>
        <strain evidence="12 26">ONT-3</strain>
    </source>
</reference>
<dbReference type="CDD" id="cd00038">
    <property type="entry name" value="CAP_ED"/>
    <property type="match status" value="1"/>
</dbReference>
<comment type="subcellular location">
    <subcellularLocation>
        <location evidence="1">Membrane</location>
        <topology evidence="1">Multi-pass membrane protein</topology>
    </subcellularLocation>
</comment>
<keyword evidence="2" id="KW-0813">Transport</keyword>
<gene>
    <name evidence="18" type="ORF">PF001_g583</name>
    <name evidence="17" type="ORF">PF002_g1151</name>
    <name evidence="16" type="ORF">PF004_g796</name>
    <name evidence="15" type="ORF">PF005_g887</name>
    <name evidence="14" type="ORF">PF006_g775</name>
    <name evidence="13" type="ORF">PF007_g580</name>
    <name evidence="11" type="ORF">PF009_g581</name>
    <name evidence="12" type="ORF">PF010_g912</name>
</gene>
<evidence type="ECO:0000256" key="7">
    <source>
        <dbReference type="ARBA" id="ARBA00023303"/>
    </source>
</evidence>
<evidence type="ECO:0000313" key="17">
    <source>
        <dbReference type="EMBL" id="KAE9257275.1"/>
    </source>
</evidence>
<dbReference type="EMBL" id="QXFZ01000011">
    <property type="protein sequence ID" value="KAE9140692.1"/>
    <property type="molecule type" value="Genomic_DNA"/>
</dbReference>
<proteinExistence type="predicted"/>
<dbReference type="Proteomes" id="UP000440732">
    <property type="component" value="Unassembled WGS sequence"/>
</dbReference>
<dbReference type="EMBL" id="QXGC01000017">
    <property type="protein sequence ID" value="KAE9255009.1"/>
    <property type="molecule type" value="Genomic_DNA"/>
</dbReference>
<dbReference type="Proteomes" id="UP000440367">
    <property type="component" value="Unassembled WGS sequence"/>
</dbReference>
<protein>
    <recommendedName>
        <fullName evidence="10">Cyclic nucleotide-binding domain-containing protein</fullName>
    </recommendedName>
</protein>
<keyword evidence="20" id="KW-1185">Reference proteome</keyword>
<evidence type="ECO:0000256" key="5">
    <source>
        <dbReference type="ARBA" id="ARBA00023065"/>
    </source>
</evidence>
<dbReference type="EMBL" id="QXFX01000021">
    <property type="protein sequence ID" value="KAE9138552.1"/>
    <property type="molecule type" value="Genomic_DNA"/>
</dbReference>
<feature type="compositionally biased region" description="Polar residues" evidence="8">
    <location>
        <begin position="1366"/>
        <end position="1377"/>
    </location>
</feature>
<evidence type="ECO:0000256" key="1">
    <source>
        <dbReference type="ARBA" id="ARBA00004141"/>
    </source>
</evidence>
<dbReference type="SUPFAM" id="SSF51206">
    <property type="entry name" value="cAMP-binding domain-like"/>
    <property type="match status" value="2"/>
</dbReference>
<evidence type="ECO:0000313" key="21">
    <source>
        <dbReference type="Proteomes" id="UP000437068"/>
    </source>
</evidence>
<dbReference type="Pfam" id="PF00027">
    <property type="entry name" value="cNMP_binding"/>
    <property type="match status" value="1"/>
</dbReference>
<evidence type="ECO:0000313" key="24">
    <source>
        <dbReference type="Proteomes" id="UP000441208"/>
    </source>
</evidence>
<evidence type="ECO:0000313" key="13">
    <source>
        <dbReference type="EMBL" id="KAE9140692.1"/>
    </source>
</evidence>
<dbReference type="GO" id="GO:0016020">
    <property type="term" value="C:membrane"/>
    <property type="evidence" value="ECO:0007669"/>
    <property type="project" value="UniProtKB-SubCell"/>
</dbReference>
<feature type="transmembrane region" description="Helical" evidence="9">
    <location>
        <begin position="987"/>
        <end position="1004"/>
    </location>
</feature>
<evidence type="ECO:0000313" key="15">
    <source>
        <dbReference type="EMBL" id="KAE9236904.1"/>
    </source>
</evidence>
<evidence type="ECO:0000313" key="14">
    <source>
        <dbReference type="EMBL" id="KAE9155261.1"/>
    </source>
</evidence>
<dbReference type="EMBL" id="QXGA01000017">
    <property type="protein sequence ID" value="KAE9155261.1"/>
    <property type="molecule type" value="Genomic_DNA"/>
</dbReference>
<feature type="domain" description="Cyclic nucleotide-binding" evidence="10">
    <location>
        <begin position="1139"/>
        <end position="1226"/>
    </location>
</feature>
<sequence length="1395" mass="156492">MWDLLLTGLVLYTTLVVPYRVCFQVEAAGGFSILENGMDVAFFIDIILNFITGLPLPSGEVSYNLRVIVKAYMRGWFAIDFCSTLPFETIAKLFRVGDNAHAALLSAKLLRGLKILRLFKLARIRRLGKVFANLEDAVYTNQSLVSLAKLAMTMLFIAHLVACLWYAVGRVDPTESWLTALAGDPAGHVTDTDSLQYVRSVYWAIVTMTSIGYGDIVGHNNYERMLNIAVMAVGVSFFGYVIGTISSLVTNLDVSAARYDERMTVVKEYIISRQLPKYIGNKIRHHFEYFYQNRSVFNESLILKRLPSALRNEMIHHVHAKIVSSVKYFVKCPESLISDIVMAMRPFAMLKDEYIYVEHEIAAHVFFVIKGKVQLVKTAKRGKEDTRLSSLGVGDHFGELEVYDHDHGNGVRICSAVAKSYCELTFLSREAIQKISISWPEVIKHFRESAAISSNSMRRRVDPSVFEESQKPPRTPVSHKHVDMPEIVTKTAVLNNKVTPSRPARVLPFIPLSAIDTGHFRPQTIDEENNDQGDQPIYESAASPPAHPVSSEGPTVLPISQAERERGNQAWLASPESSEPPSINAVHPLTRPYTSMAQGRKVTLEALPPTPSSKAKLEAKVAVFDGLDSIDPSETQSEEIGYTQVQGEEESTVKNNDQLQDHISSSSTAVEQRYAPTPEMTSMTENKSSTSMTPEDLQRHHEKALALQQLAEQMAEQAGHALDDSSPGGRASLAGAADVNELHDMIVKIRDTPHEQPKRNFQSERVILRGTHLFHPQEPAIVFWQFFVGIGIVYSIIVVPFRLGYDADATGGWYVLEMIIDGFFLVDILLNFRTAYFDEERRLIYDPRALFWRYTKGWFLLDLISTVPIDELFQAAVGTSNQPVRLFPTKLLRLFRVARLLKLTRLIKLSRVFGRIRDTVQLSPSTERLFRLLAIMSIICHWNACMFHGVMLASETAGYHTWCDDAFFLDNPQQLECSSLIPIEDRYIAALYWAFTTLTTVGYGDVKPSVHSPYELVVVIILVVVNATVFGYIITSVMTLIHNLDPSDREYRLLMTEMKDYLRDATVSERLCKNVKMHYQHHIACTSLFPEKKLFDKMAPNLRFDVARLVAVETLFAIPLITVMEDAFKGFVSYALFLMKPVCIQRGESVCRCGSPGTETFFLVEGECDLLNSVTGIGRIIGENSVFEQYALMARPEELYRTVSTATAITGKCILYSLTIHDFKTLEDVSPAVSTYFASQLASVLVADDMISLLPHQLANVQHALRRGQHFRAVAEHNHTKVKLRDLGKVAMANLYKRRSSEWSPDLLPKQLQMLAEKEQACGVTVASANVNAIANRQSEFNTLSDTDPTLQVTTFEPSLGLGANSLHSTTQPINDLSESSERTNSRRTHVVHAL</sequence>
<feature type="transmembrane region" description="Helical" evidence="9">
    <location>
        <begin position="37"/>
        <end position="56"/>
    </location>
</feature>